<dbReference type="PANTHER" id="PTHR31301:SF103">
    <property type="entry name" value="LOB DOMAIN-CONTAINING PROTEIN 5-RELATED"/>
    <property type="match status" value="1"/>
</dbReference>
<dbReference type="InterPro" id="IPR004883">
    <property type="entry name" value="LOB"/>
</dbReference>
<dbReference type="PaxDb" id="2711-XP_006475549.1"/>
<dbReference type="GO" id="GO:0006355">
    <property type="term" value="P:regulation of DNA-templated transcription"/>
    <property type="evidence" value="ECO:0000318"/>
    <property type="project" value="GO_Central"/>
</dbReference>
<evidence type="ECO:0000259" key="2">
    <source>
        <dbReference type="PROSITE" id="PS50891"/>
    </source>
</evidence>
<dbReference type="GO" id="GO:0005634">
    <property type="term" value="C:nucleus"/>
    <property type="evidence" value="ECO:0000318"/>
    <property type="project" value="GO_Central"/>
</dbReference>
<evidence type="ECO:0000256" key="1">
    <source>
        <dbReference type="ARBA" id="ARBA00005474"/>
    </source>
</evidence>
<dbReference type="Pfam" id="PF03195">
    <property type="entry name" value="LOB"/>
    <property type="match status" value="1"/>
</dbReference>
<dbReference type="eggNOG" id="ENOG502SU0A">
    <property type="taxonomic scope" value="Eukaryota"/>
</dbReference>
<dbReference type="SMR" id="A0A067E2B9"/>
<feature type="non-terminal residue" evidence="3">
    <location>
        <position position="127"/>
    </location>
</feature>
<dbReference type="EMBL" id="KK785112">
    <property type="protein sequence ID" value="KDO49374.1"/>
    <property type="molecule type" value="Genomic_DNA"/>
</dbReference>
<evidence type="ECO:0000313" key="4">
    <source>
        <dbReference type="Proteomes" id="UP000027120"/>
    </source>
</evidence>
<dbReference type="Proteomes" id="UP000027120">
    <property type="component" value="Unassembled WGS sequence"/>
</dbReference>
<feature type="domain" description="LOB" evidence="2">
    <location>
        <begin position="11"/>
        <end position="112"/>
    </location>
</feature>
<dbReference type="STRING" id="2711.A0A067E2B9"/>
<protein>
    <recommendedName>
        <fullName evidence="2">LOB domain-containing protein</fullName>
    </recommendedName>
</protein>
<comment type="similarity">
    <text evidence="1">Belongs to the LOB domain-containing protein family.</text>
</comment>
<gene>
    <name evidence="3" type="ORF">CISIN_1g042828mg</name>
</gene>
<organism evidence="3 4">
    <name type="scientific">Citrus sinensis</name>
    <name type="common">Sweet orange</name>
    <name type="synonym">Citrus aurantium var. sinensis</name>
    <dbReference type="NCBI Taxonomy" id="2711"/>
    <lineage>
        <taxon>Eukaryota</taxon>
        <taxon>Viridiplantae</taxon>
        <taxon>Streptophyta</taxon>
        <taxon>Embryophyta</taxon>
        <taxon>Tracheophyta</taxon>
        <taxon>Spermatophyta</taxon>
        <taxon>Magnoliopsida</taxon>
        <taxon>eudicotyledons</taxon>
        <taxon>Gunneridae</taxon>
        <taxon>Pentapetalae</taxon>
        <taxon>rosids</taxon>
        <taxon>malvids</taxon>
        <taxon>Sapindales</taxon>
        <taxon>Rutaceae</taxon>
        <taxon>Aurantioideae</taxon>
        <taxon>Citrus</taxon>
    </lineage>
</organism>
<dbReference type="AlphaFoldDB" id="A0A067E2B9"/>
<dbReference type="PANTHER" id="PTHR31301">
    <property type="entry name" value="LOB DOMAIN-CONTAINING PROTEIN 4-RELATED"/>
    <property type="match status" value="1"/>
</dbReference>
<accession>A0A067E2B9</accession>
<reference evidence="3 4" key="1">
    <citation type="submission" date="2014-04" db="EMBL/GenBank/DDBJ databases">
        <authorList>
            <consortium name="International Citrus Genome Consortium"/>
            <person name="Gmitter F."/>
            <person name="Chen C."/>
            <person name="Farmerie W."/>
            <person name="Harkins T."/>
            <person name="Desany B."/>
            <person name="Mohiuddin M."/>
            <person name="Kodira C."/>
            <person name="Borodovsky M."/>
            <person name="Lomsadze A."/>
            <person name="Burns P."/>
            <person name="Jenkins J."/>
            <person name="Prochnik S."/>
            <person name="Shu S."/>
            <person name="Chapman J."/>
            <person name="Pitluck S."/>
            <person name="Schmutz J."/>
            <person name="Rokhsar D."/>
        </authorList>
    </citation>
    <scope>NUCLEOTIDE SEQUENCE</scope>
</reference>
<sequence>MSKEFGSGSSQACASCKHQRKKCEETCELAPFFPASRYREFQNAHKLFGVSNIQKIINSVDPSQRKEAAESILIEGNIRSNDPVHGCLGVVRNLKSQIEYYEKELGAVNQQLPFFRDKEKQHQHQLE</sequence>
<keyword evidence="4" id="KW-1185">Reference proteome</keyword>
<dbReference type="GO" id="GO:0001216">
    <property type="term" value="F:DNA-binding transcription activator activity"/>
    <property type="evidence" value="ECO:0000318"/>
    <property type="project" value="GO_Central"/>
</dbReference>
<proteinExistence type="inferred from homology"/>
<name>A0A067E2B9_CITSI</name>
<dbReference type="PROSITE" id="PS50891">
    <property type="entry name" value="LOB"/>
    <property type="match status" value="1"/>
</dbReference>
<evidence type="ECO:0000313" key="3">
    <source>
        <dbReference type="EMBL" id="KDO49374.1"/>
    </source>
</evidence>